<feature type="transmembrane region" description="Helical" evidence="1">
    <location>
        <begin position="47"/>
        <end position="68"/>
    </location>
</feature>
<dbReference type="Proteomes" id="UP001500630">
    <property type="component" value="Unassembled WGS sequence"/>
</dbReference>
<comment type="caution">
    <text evidence="2">The sequence shown here is derived from an EMBL/GenBank/DDBJ whole genome shotgun (WGS) entry which is preliminary data.</text>
</comment>
<keyword evidence="1" id="KW-1133">Transmembrane helix</keyword>
<evidence type="ECO:0008006" key="4">
    <source>
        <dbReference type="Google" id="ProtNLM"/>
    </source>
</evidence>
<gene>
    <name evidence="2" type="ORF">GCM10022419_133750</name>
</gene>
<organism evidence="2 3">
    <name type="scientific">Nonomuraea rosea</name>
    <dbReference type="NCBI Taxonomy" id="638574"/>
    <lineage>
        <taxon>Bacteria</taxon>
        <taxon>Bacillati</taxon>
        <taxon>Actinomycetota</taxon>
        <taxon>Actinomycetes</taxon>
        <taxon>Streptosporangiales</taxon>
        <taxon>Streptosporangiaceae</taxon>
        <taxon>Nonomuraea</taxon>
    </lineage>
</organism>
<keyword evidence="1" id="KW-0472">Membrane</keyword>
<dbReference type="RefSeq" id="WP_345580624.1">
    <property type="nucleotide sequence ID" value="NZ_BAABDQ010000078.1"/>
</dbReference>
<evidence type="ECO:0000313" key="2">
    <source>
        <dbReference type="EMBL" id="GAA3625427.1"/>
    </source>
</evidence>
<keyword evidence="1" id="KW-0812">Transmembrane</keyword>
<feature type="transmembrane region" description="Helical" evidence="1">
    <location>
        <begin position="21"/>
        <end position="41"/>
    </location>
</feature>
<evidence type="ECO:0000256" key="1">
    <source>
        <dbReference type="SAM" id="Phobius"/>
    </source>
</evidence>
<protein>
    <recommendedName>
        <fullName evidence="4">GlsB/YeaQ/YmgE family stress response membrane protein</fullName>
    </recommendedName>
</protein>
<proteinExistence type="predicted"/>
<evidence type="ECO:0000313" key="3">
    <source>
        <dbReference type="Proteomes" id="UP001500630"/>
    </source>
</evidence>
<reference evidence="3" key="1">
    <citation type="journal article" date="2019" name="Int. J. Syst. Evol. Microbiol.">
        <title>The Global Catalogue of Microorganisms (GCM) 10K type strain sequencing project: providing services to taxonomists for standard genome sequencing and annotation.</title>
        <authorList>
            <consortium name="The Broad Institute Genomics Platform"/>
            <consortium name="The Broad Institute Genome Sequencing Center for Infectious Disease"/>
            <person name="Wu L."/>
            <person name="Ma J."/>
        </authorList>
    </citation>
    <scope>NUCLEOTIDE SEQUENCE [LARGE SCALE GENOMIC DNA]</scope>
    <source>
        <strain evidence="3">JCM 17326</strain>
    </source>
</reference>
<dbReference type="EMBL" id="BAABDQ010000078">
    <property type="protein sequence ID" value="GAA3625427.1"/>
    <property type="molecule type" value="Genomic_DNA"/>
</dbReference>
<name>A0ABP7A5N1_9ACTN</name>
<keyword evidence="3" id="KW-1185">Reference proteome</keyword>
<sequence>MTNNNTPPPAEGLGIWANLGIWIAFGAAFGLLVGVVVGGFFDNLTYGVGLGSSFGPALGVAAWAVFIAPRRNARRDS</sequence>
<accession>A0ABP7A5N1</accession>